<dbReference type="AlphaFoldDB" id="A0AAN8RVN1"/>
<evidence type="ECO:0000313" key="2">
    <source>
        <dbReference type="EMBL" id="KAK6517720.1"/>
    </source>
</evidence>
<reference evidence="2 3" key="1">
    <citation type="submission" date="2019-10" db="EMBL/GenBank/DDBJ databases">
        <authorList>
            <person name="Palmer J.M."/>
        </authorList>
    </citation>
    <scope>NUCLEOTIDE SEQUENCE [LARGE SCALE GENOMIC DNA]</scope>
    <source>
        <strain evidence="2 3">TWF506</strain>
    </source>
</reference>
<protein>
    <submittedName>
        <fullName evidence="2">Uncharacterized protein</fullName>
    </submittedName>
</protein>
<feature type="compositionally biased region" description="Acidic residues" evidence="1">
    <location>
        <begin position="24"/>
        <end position="40"/>
    </location>
</feature>
<comment type="caution">
    <text evidence="2">The sequence shown here is derived from an EMBL/GenBank/DDBJ whole genome shotgun (WGS) entry which is preliminary data.</text>
</comment>
<dbReference type="Proteomes" id="UP001307849">
    <property type="component" value="Unassembled WGS sequence"/>
</dbReference>
<evidence type="ECO:0000313" key="3">
    <source>
        <dbReference type="Proteomes" id="UP001307849"/>
    </source>
</evidence>
<organism evidence="2 3">
    <name type="scientific">Arthrobotrys conoides</name>
    <dbReference type="NCBI Taxonomy" id="74498"/>
    <lineage>
        <taxon>Eukaryota</taxon>
        <taxon>Fungi</taxon>
        <taxon>Dikarya</taxon>
        <taxon>Ascomycota</taxon>
        <taxon>Pezizomycotina</taxon>
        <taxon>Orbiliomycetes</taxon>
        <taxon>Orbiliales</taxon>
        <taxon>Orbiliaceae</taxon>
        <taxon>Arthrobotrys</taxon>
    </lineage>
</organism>
<evidence type="ECO:0000256" key="1">
    <source>
        <dbReference type="SAM" id="MobiDB-lite"/>
    </source>
</evidence>
<proteinExistence type="predicted"/>
<dbReference type="EMBL" id="JAVHJM010000002">
    <property type="protein sequence ID" value="KAK6517720.1"/>
    <property type="molecule type" value="Genomic_DNA"/>
</dbReference>
<sequence>MQEAGFKETLDNLTALNRCSEETGNLDEDSEGNFDEDSDEALGHDDFSGMELELPGIRSELQSALKSLQPSSAGITENLHGLAI</sequence>
<feature type="region of interest" description="Disordered" evidence="1">
    <location>
        <begin position="1"/>
        <end position="48"/>
    </location>
</feature>
<feature type="compositionally biased region" description="Basic and acidic residues" evidence="1">
    <location>
        <begin position="1"/>
        <end position="10"/>
    </location>
</feature>
<accession>A0AAN8RVN1</accession>
<gene>
    <name evidence="2" type="ORF">TWF506_004902</name>
</gene>
<name>A0AAN8RVN1_9PEZI</name>
<keyword evidence="3" id="KW-1185">Reference proteome</keyword>